<dbReference type="Proteomes" id="UP000693946">
    <property type="component" value="Linkage Group LG18"/>
</dbReference>
<comment type="caution">
    <text evidence="2">The sequence shown here is derived from an EMBL/GenBank/DDBJ whole genome shotgun (WGS) entry which is preliminary data.</text>
</comment>
<dbReference type="EMBL" id="JAGKHQ010000010">
    <property type="protein sequence ID" value="KAG7507889.1"/>
    <property type="molecule type" value="Genomic_DNA"/>
</dbReference>
<proteinExistence type="predicted"/>
<organism evidence="2 3">
    <name type="scientific">Solea senegalensis</name>
    <name type="common">Senegalese sole</name>
    <dbReference type="NCBI Taxonomy" id="28829"/>
    <lineage>
        <taxon>Eukaryota</taxon>
        <taxon>Metazoa</taxon>
        <taxon>Chordata</taxon>
        <taxon>Craniata</taxon>
        <taxon>Vertebrata</taxon>
        <taxon>Euteleostomi</taxon>
        <taxon>Actinopterygii</taxon>
        <taxon>Neopterygii</taxon>
        <taxon>Teleostei</taxon>
        <taxon>Neoteleostei</taxon>
        <taxon>Acanthomorphata</taxon>
        <taxon>Carangaria</taxon>
        <taxon>Pleuronectiformes</taxon>
        <taxon>Pleuronectoidei</taxon>
        <taxon>Soleidae</taxon>
        <taxon>Solea</taxon>
    </lineage>
</organism>
<feature type="region of interest" description="Disordered" evidence="1">
    <location>
        <begin position="148"/>
        <end position="192"/>
    </location>
</feature>
<accession>A0AAV6RTI0</accession>
<feature type="region of interest" description="Disordered" evidence="1">
    <location>
        <begin position="271"/>
        <end position="372"/>
    </location>
</feature>
<dbReference type="AlphaFoldDB" id="A0AAV6RTI0"/>
<feature type="compositionally biased region" description="Polar residues" evidence="1">
    <location>
        <begin position="312"/>
        <end position="339"/>
    </location>
</feature>
<feature type="region of interest" description="Disordered" evidence="1">
    <location>
        <begin position="60"/>
        <end position="131"/>
    </location>
</feature>
<protein>
    <submittedName>
        <fullName evidence="2">Uncharacterized protein</fullName>
    </submittedName>
</protein>
<evidence type="ECO:0000313" key="2">
    <source>
        <dbReference type="EMBL" id="KAG7507889.1"/>
    </source>
</evidence>
<keyword evidence="3" id="KW-1185">Reference proteome</keyword>
<reference evidence="2 3" key="1">
    <citation type="journal article" date="2021" name="Sci. Rep.">
        <title>Chromosome anchoring in Senegalese sole (Solea senegalensis) reveals sex-associated markers and genome rearrangements in flatfish.</title>
        <authorList>
            <person name="Guerrero-Cozar I."/>
            <person name="Gomez-Garrido J."/>
            <person name="Berbel C."/>
            <person name="Martinez-Blanch J.F."/>
            <person name="Alioto T."/>
            <person name="Claros M.G."/>
            <person name="Gagnaire P.A."/>
            <person name="Manchado M."/>
        </authorList>
    </citation>
    <scope>NUCLEOTIDE SEQUENCE [LARGE SCALE GENOMIC DNA]</scope>
    <source>
        <strain evidence="2">Sse05_10M</strain>
    </source>
</reference>
<feature type="compositionally biased region" description="Polar residues" evidence="1">
    <location>
        <begin position="148"/>
        <end position="164"/>
    </location>
</feature>
<sequence length="372" mass="40141">MRAKWVSFTCGVSCVAPTGLLRTAYRCQGSNSVKNQRETGVIADKCLFEEVKCNKQNKKKLFPQPTTIPGSPETFQGTSSTTAPQENSPSTPTTRYQPNLDQRTPTYATRQPSRTPHMTHDFFPPNRKPVQKPAGCTGPIIPLHRSNHQTTWQPTPEPQKTPTAHITKAVPEPNPTPNSAPATSTPLPQRTKKVTWGPISTRTETITTAPAPPISPIIPLPTTQPSFTPADIKRTMVEVKAQIHTPNPPDKKPTQTPELLSISLNSPTNVSAIIPDNISPFSSQTDDAGGPDHSAVQLSPPPPKHKHVERATMTTGSIEVYSDQNAPTEPSTHQPSGTTLPAEEVLDVGSSASLVPHDSIPPSSPPPTPIQY</sequence>
<evidence type="ECO:0000256" key="1">
    <source>
        <dbReference type="SAM" id="MobiDB-lite"/>
    </source>
</evidence>
<feature type="compositionally biased region" description="Pro residues" evidence="1">
    <location>
        <begin position="362"/>
        <end position="372"/>
    </location>
</feature>
<gene>
    <name evidence="2" type="ORF">JOB18_048032</name>
</gene>
<evidence type="ECO:0000313" key="3">
    <source>
        <dbReference type="Proteomes" id="UP000693946"/>
    </source>
</evidence>
<feature type="compositionally biased region" description="Polar residues" evidence="1">
    <location>
        <begin position="64"/>
        <end position="116"/>
    </location>
</feature>
<name>A0AAV6RTI0_SOLSE</name>